<accession>A0A392MYN6</accession>
<organism evidence="1 2">
    <name type="scientific">Trifolium medium</name>
    <dbReference type="NCBI Taxonomy" id="97028"/>
    <lineage>
        <taxon>Eukaryota</taxon>
        <taxon>Viridiplantae</taxon>
        <taxon>Streptophyta</taxon>
        <taxon>Embryophyta</taxon>
        <taxon>Tracheophyta</taxon>
        <taxon>Spermatophyta</taxon>
        <taxon>Magnoliopsida</taxon>
        <taxon>eudicotyledons</taxon>
        <taxon>Gunneridae</taxon>
        <taxon>Pentapetalae</taxon>
        <taxon>rosids</taxon>
        <taxon>fabids</taxon>
        <taxon>Fabales</taxon>
        <taxon>Fabaceae</taxon>
        <taxon>Papilionoideae</taxon>
        <taxon>50 kb inversion clade</taxon>
        <taxon>NPAAA clade</taxon>
        <taxon>Hologalegina</taxon>
        <taxon>IRL clade</taxon>
        <taxon>Trifolieae</taxon>
        <taxon>Trifolium</taxon>
    </lineage>
</organism>
<gene>
    <name evidence="1" type="ORF">A2U01_0012311</name>
</gene>
<protein>
    <submittedName>
        <fullName evidence="1">Uncharacterized protein</fullName>
    </submittedName>
</protein>
<dbReference type="Proteomes" id="UP000265520">
    <property type="component" value="Unassembled WGS sequence"/>
</dbReference>
<sequence length="203" mass="23438">MDSSSSCAQSPALPAIKQIRRMLCMETEELMGHVDDFSEFVKELNDYSWRLNKKESFFLDCVLRFQKGLVADASFISTVEDVEYCHKEVVDVVFNQTELVKETMCVHEEILALCFNEEEKVNGRIEVLQKELKPLLKRKIALQDEIHNDVTKLVARRHSLVRHQDKQKKLGEDLHQIMANSEAAKKCKHALEDMHHEAVEAAK</sequence>
<dbReference type="EMBL" id="LXQA010020305">
    <property type="protein sequence ID" value="MCH91384.1"/>
    <property type="molecule type" value="Genomic_DNA"/>
</dbReference>
<comment type="caution">
    <text evidence="1">The sequence shown here is derived from an EMBL/GenBank/DDBJ whole genome shotgun (WGS) entry which is preliminary data.</text>
</comment>
<proteinExistence type="predicted"/>
<reference evidence="1 2" key="1">
    <citation type="journal article" date="2018" name="Front. Plant Sci.">
        <title>Red Clover (Trifolium pratense) and Zigzag Clover (T. medium) - A Picture of Genomic Similarities and Differences.</title>
        <authorList>
            <person name="Dluhosova J."/>
            <person name="Istvanek J."/>
            <person name="Nedelnik J."/>
            <person name="Repkova J."/>
        </authorList>
    </citation>
    <scope>NUCLEOTIDE SEQUENCE [LARGE SCALE GENOMIC DNA]</scope>
    <source>
        <strain evidence="2">cv. 10/8</strain>
        <tissue evidence="1">Leaf</tissue>
    </source>
</reference>
<evidence type="ECO:0000313" key="2">
    <source>
        <dbReference type="Proteomes" id="UP000265520"/>
    </source>
</evidence>
<dbReference type="AlphaFoldDB" id="A0A392MYN6"/>
<keyword evidence="2" id="KW-1185">Reference proteome</keyword>
<feature type="non-terminal residue" evidence="1">
    <location>
        <position position="203"/>
    </location>
</feature>
<evidence type="ECO:0000313" key="1">
    <source>
        <dbReference type="EMBL" id="MCH91384.1"/>
    </source>
</evidence>
<name>A0A392MYN6_9FABA</name>